<dbReference type="GO" id="GO:0046930">
    <property type="term" value="C:pore complex"/>
    <property type="evidence" value="ECO:0007669"/>
    <property type="project" value="UniProtKB-KW"/>
</dbReference>
<evidence type="ECO:0000256" key="3">
    <source>
        <dbReference type="ARBA" id="ARBA00022448"/>
    </source>
</evidence>
<evidence type="ECO:0000256" key="6">
    <source>
        <dbReference type="ARBA" id="ARBA00022692"/>
    </source>
</evidence>
<evidence type="ECO:0000259" key="17">
    <source>
        <dbReference type="Pfam" id="PF10531"/>
    </source>
</evidence>
<keyword evidence="5" id="KW-0762">Sugar transport</keyword>
<evidence type="ECO:0000256" key="2">
    <source>
        <dbReference type="ARBA" id="ARBA00009450"/>
    </source>
</evidence>
<comment type="caution">
    <text evidence="19">The sequence shown here is derived from an EMBL/GenBank/DDBJ whole genome shotgun (WGS) entry which is preliminary data.</text>
</comment>
<keyword evidence="6" id="KW-0812">Transmembrane</keyword>
<dbReference type="NCBIfam" id="TIGR03028">
    <property type="entry name" value="EpsE"/>
    <property type="match status" value="1"/>
</dbReference>
<evidence type="ECO:0000256" key="15">
    <source>
        <dbReference type="SAM" id="SignalP"/>
    </source>
</evidence>
<dbReference type="GO" id="GO:0006811">
    <property type="term" value="P:monoatomic ion transport"/>
    <property type="evidence" value="ECO:0007669"/>
    <property type="project" value="UniProtKB-KW"/>
</dbReference>
<dbReference type="InterPro" id="IPR017478">
    <property type="entry name" value="Polysacc_export_EpsE"/>
</dbReference>
<reference evidence="19 20" key="1">
    <citation type="submission" date="2019-02" db="EMBL/GenBank/DDBJ databases">
        <title>Genomic Encyclopedia of Type Strains, Phase IV (KMG-IV): sequencing the most valuable type-strain genomes for metagenomic binning, comparative biology and taxonomic classification.</title>
        <authorList>
            <person name="Goeker M."/>
        </authorList>
    </citation>
    <scope>NUCLEOTIDE SEQUENCE [LARGE SCALE GENOMIC DNA]</scope>
    <source>
        <strain evidence="19 20">DSM 19570</strain>
    </source>
</reference>
<name>A0A4Q7W071_9BURK</name>
<keyword evidence="4" id="KW-1134">Transmembrane beta strand</keyword>
<dbReference type="InterPro" id="IPR049712">
    <property type="entry name" value="Poly_export"/>
</dbReference>
<feature type="domain" description="Soluble ligand binding" evidence="17">
    <location>
        <begin position="199"/>
        <end position="251"/>
    </location>
</feature>
<dbReference type="Gene3D" id="3.30.1950.10">
    <property type="entry name" value="wza like domain"/>
    <property type="match status" value="1"/>
</dbReference>
<keyword evidence="9" id="KW-0406">Ion transport</keyword>
<evidence type="ECO:0000259" key="18">
    <source>
        <dbReference type="Pfam" id="PF22461"/>
    </source>
</evidence>
<dbReference type="AlphaFoldDB" id="A0A4Q7W071"/>
<keyword evidence="13" id="KW-0998">Cell outer membrane</keyword>
<evidence type="ECO:0000256" key="1">
    <source>
        <dbReference type="ARBA" id="ARBA00004571"/>
    </source>
</evidence>
<dbReference type="Pfam" id="PF02563">
    <property type="entry name" value="Poly_export"/>
    <property type="match status" value="1"/>
</dbReference>
<dbReference type="GO" id="GO:0015288">
    <property type="term" value="F:porin activity"/>
    <property type="evidence" value="ECO:0007669"/>
    <property type="project" value="UniProtKB-KW"/>
</dbReference>
<evidence type="ECO:0000313" key="19">
    <source>
        <dbReference type="EMBL" id="RZU02258.1"/>
    </source>
</evidence>
<evidence type="ECO:0000256" key="12">
    <source>
        <dbReference type="ARBA" id="ARBA00023139"/>
    </source>
</evidence>
<evidence type="ECO:0000256" key="4">
    <source>
        <dbReference type="ARBA" id="ARBA00022452"/>
    </source>
</evidence>
<keyword evidence="14" id="KW-0449">Lipoprotein</keyword>
<proteinExistence type="inferred from homology"/>
<evidence type="ECO:0000256" key="9">
    <source>
        <dbReference type="ARBA" id="ARBA00023065"/>
    </source>
</evidence>
<dbReference type="GO" id="GO:0015159">
    <property type="term" value="F:polysaccharide transmembrane transporter activity"/>
    <property type="evidence" value="ECO:0007669"/>
    <property type="project" value="InterPro"/>
</dbReference>
<keyword evidence="7 15" id="KW-0732">Signal</keyword>
<evidence type="ECO:0000256" key="7">
    <source>
        <dbReference type="ARBA" id="ARBA00022729"/>
    </source>
</evidence>
<dbReference type="InterPro" id="IPR003715">
    <property type="entry name" value="Poly_export_N"/>
</dbReference>
<sequence length="274" mass="29218">MAYLSKLLSLLWVAAFLMIGPAAHSQAAPGSEVKRDYVLGPGDVVRVTVFQNPDLSLETRISETGFISYPLLGQVKLGGQSVATAEKTLADGLRSGNFVRQPQVSVLVMQVRGNQVSVLGMVGKPGRYPLEAEGTKLTDVLAQAGGIAVGGSDVVVLTGQRQGKPLRKEVAVTTLFIQGGTEDPVLQNGDVLYVDRMPMVYIYGEVQRPGVIRLERGMSVMQALATGGGLTARGTEKGLRVHRRGADGKIVVLQPAMDDLVQSGDVLYVRESIF</sequence>
<keyword evidence="20" id="KW-1185">Reference proteome</keyword>
<dbReference type="Pfam" id="PF10531">
    <property type="entry name" value="SLBB"/>
    <property type="match status" value="1"/>
</dbReference>
<dbReference type="InterPro" id="IPR019554">
    <property type="entry name" value="Soluble_ligand-bd"/>
</dbReference>
<keyword evidence="8" id="KW-0625">Polysaccharide transport</keyword>
<evidence type="ECO:0000313" key="20">
    <source>
        <dbReference type="Proteomes" id="UP000293671"/>
    </source>
</evidence>
<dbReference type="PANTHER" id="PTHR33619">
    <property type="entry name" value="POLYSACCHARIDE EXPORT PROTEIN GFCE-RELATED"/>
    <property type="match status" value="1"/>
</dbReference>
<dbReference type="Pfam" id="PF22461">
    <property type="entry name" value="SLBB_2"/>
    <property type="match status" value="1"/>
</dbReference>
<feature type="domain" description="SLBB" evidence="18">
    <location>
        <begin position="115"/>
        <end position="194"/>
    </location>
</feature>
<dbReference type="InterPro" id="IPR054765">
    <property type="entry name" value="SLBB_dom"/>
</dbReference>
<evidence type="ECO:0000256" key="10">
    <source>
        <dbReference type="ARBA" id="ARBA00023114"/>
    </source>
</evidence>
<comment type="subcellular location">
    <subcellularLocation>
        <location evidence="1">Cell outer membrane</location>
        <topology evidence="1">Multi-pass membrane protein</topology>
    </subcellularLocation>
</comment>
<feature type="chain" id="PRO_5020346633" evidence="15">
    <location>
        <begin position="28"/>
        <end position="274"/>
    </location>
</feature>
<keyword evidence="10" id="KW-0626">Porin</keyword>
<dbReference type="Proteomes" id="UP000293671">
    <property type="component" value="Unassembled WGS sequence"/>
</dbReference>
<dbReference type="Gene3D" id="3.10.560.10">
    <property type="entry name" value="Outer membrane lipoprotein wza domain like"/>
    <property type="match status" value="2"/>
</dbReference>
<feature type="signal peptide" evidence="15">
    <location>
        <begin position="1"/>
        <end position="27"/>
    </location>
</feature>
<evidence type="ECO:0000256" key="8">
    <source>
        <dbReference type="ARBA" id="ARBA00023047"/>
    </source>
</evidence>
<evidence type="ECO:0000256" key="11">
    <source>
        <dbReference type="ARBA" id="ARBA00023136"/>
    </source>
</evidence>
<keyword evidence="3" id="KW-0813">Transport</keyword>
<comment type="similarity">
    <text evidence="2">Belongs to the BexD/CtrA/VexA family.</text>
</comment>
<organism evidence="19 20">
    <name type="scientific">Rivibacter subsaxonicus</name>
    <dbReference type="NCBI Taxonomy" id="457575"/>
    <lineage>
        <taxon>Bacteria</taxon>
        <taxon>Pseudomonadati</taxon>
        <taxon>Pseudomonadota</taxon>
        <taxon>Betaproteobacteria</taxon>
        <taxon>Burkholderiales</taxon>
        <taxon>Rivibacter</taxon>
    </lineage>
</organism>
<dbReference type="EMBL" id="SHKP01000004">
    <property type="protein sequence ID" value="RZU02258.1"/>
    <property type="molecule type" value="Genomic_DNA"/>
</dbReference>
<dbReference type="PANTHER" id="PTHR33619:SF3">
    <property type="entry name" value="POLYSACCHARIDE EXPORT PROTEIN GFCE-RELATED"/>
    <property type="match status" value="1"/>
</dbReference>
<evidence type="ECO:0000259" key="16">
    <source>
        <dbReference type="Pfam" id="PF02563"/>
    </source>
</evidence>
<evidence type="ECO:0000256" key="13">
    <source>
        <dbReference type="ARBA" id="ARBA00023237"/>
    </source>
</evidence>
<protein>
    <submittedName>
        <fullName evidence="19">Polysaccharide export outer membrane protein</fullName>
    </submittedName>
</protein>
<accession>A0A4Q7W071</accession>
<keyword evidence="12" id="KW-0564">Palmitate</keyword>
<feature type="domain" description="Polysaccharide export protein N-terminal" evidence="16">
    <location>
        <begin position="33"/>
        <end position="108"/>
    </location>
</feature>
<keyword evidence="11" id="KW-0472">Membrane</keyword>
<evidence type="ECO:0000256" key="5">
    <source>
        <dbReference type="ARBA" id="ARBA00022597"/>
    </source>
</evidence>
<dbReference type="GO" id="GO:0009279">
    <property type="term" value="C:cell outer membrane"/>
    <property type="evidence" value="ECO:0007669"/>
    <property type="project" value="UniProtKB-SubCell"/>
</dbReference>
<gene>
    <name evidence="19" type="ORF">EV670_0281</name>
</gene>
<evidence type="ECO:0000256" key="14">
    <source>
        <dbReference type="ARBA" id="ARBA00023288"/>
    </source>
</evidence>